<evidence type="ECO:0000259" key="15">
    <source>
        <dbReference type="PROSITE" id="PS51384"/>
    </source>
</evidence>
<evidence type="ECO:0000256" key="9">
    <source>
        <dbReference type="ARBA" id="ARBA00022857"/>
    </source>
</evidence>
<dbReference type="GO" id="GO:0008941">
    <property type="term" value="F:nitric oxide dioxygenase NAD(P)H activity"/>
    <property type="evidence" value="ECO:0007669"/>
    <property type="project" value="UniProtKB-EC"/>
</dbReference>
<keyword evidence="17" id="KW-1185">Reference proteome</keyword>
<name>A0A3M0ME72_9RHOB</name>
<dbReference type="OrthoDB" id="9786134at2"/>
<evidence type="ECO:0000313" key="17">
    <source>
        <dbReference type="Proteomes" id="UP000273516"/>
    </source>
</evidence>
<evidence type="ECO:0000256" key="8">
    <source>
        <dbReference type="ARBA" id="ARBA00022827"/>
    </source>
</evidence>
<evidence type="ECO:0000256" key="10">
    <source>
        <dbReference type="ARBA" id="ARBA00023002"/>
    </source>
</evidence>
<dbReference type="InterPro" id="IPR001433">
    <property type="entry name" value="OxRdtase_FAD/NAD-bd"/>
</dbReference>
<comment type="similarity">
    <text evidence="3">In the C-terminal section; belongs to the flavoprotein pyridine nucleotide cytochrome reductase family.</text>
</comment>
<feature type="domain" description="FAD-binding FR-type" evidence="15">
    <location>
        <begin position="301"/>
        <end position="406"/>
    </location>
</feature>
<evidence type="ECO:0000313" key="16">
    <source>
        <dbReference type="EMBL" id="RMC33900.1"/>
    </source>
</evidence>
<comment type="caution">
    <text evidence="16">The sequence shown here is derived from an EMBL/GenBank/DDBJ whole genome shotgun (WGS) entry which is preliminary data.</text>
</comment>
<sequence length="546" mass="58974">MTPKDSPFHVGELEAQRRAKVGDVASWAGGFIRDHMPDQHRDFFAMLPFLVVAGGDDKGWPWVTIIEGPAGFAHSPDPRRLSVRSGLHPQDPLAAALFPGSRIGILGIDLATRRRNRLNGLIRAAGGSFDIEVRQSFGNCPQYIHQRNWHRVEPVPAARARISHRLDPDQKARIAAANTLFIGSGHSTGGDRPSDGYDASHRGGSRGFVQVADDGKLLRIPDYAGNRFFNTIGNLVRDPRVGLLFVDFETGGLLHVAGRARIDWAPKDSHDPNALRMIEVTVEKVIDRPAALALRWSEAGAEFRQLKVIGKVSESDRITSFHLASPDGAALPPFGAGQHLPVELKVPGQPDRIKRTYSLSGPPQAGTYRISVKREDRGIASAFLHAEVGVGATIEARLPAGDFILPAGEGPLVLVSAGVGVTPMLSMLHIVAASHPGRRVWFIHGARDGRSHAFRAEVDALVGMHANITRKIFYSAPRETDMPGTDFDAAGRITAKDLLAFEAGADARYMLCGPARFLADIRAGLEAGDVPSSHIHIETFGPSGRG</sequence>
<evidence type="ECO:0000256" key="13">
    <source>
        <dbReference type="ARBA" id="ARBA00048649"/>
    </source>
</evidence>
<evidence type="ECO:0000256" key="3">
    <source>
        <dbReference type="ARBA" id="ARBA00006401"/>
    </source>
</evidence>
<dbReference type="InterPro" id="IPR012349">
    <property type="entry name" value="Split_barrel_FMN-bd"/>
</dbReference>
<evidence type="ECO:0000256" key="5">
    <source>
        <dbReference type="ARBA" id="ARBA00022617"/>
    </source>
</evidence>
<comment type="cofactor">
    <cofactor evidence="2">
        <name>FAD</name>
        <dbReference type="ChEBI" id="CHEBI:57692"/>
    </cofactor>
</comment>
<evidence type="ECO:0000256" key="1">
    <source>
        <dbReference type="ARBA" id="ARBA00001970"/>
    </source>
</evidence>
<dbReference type="Proteomes" id="UP000273516">
    <property type="component" value="Unassembled WGS sequence"/>
</dbReference>
<evidence type="ECO:0000256" key="11">
    <source>
        <dbReference type="ARBA" id="ARBA00023004"/>
    </source>
</evidence>
<keyword evidence="12" id="KW-0520">NAD</keyword>
<dbReference type="SUPFAM" id="SSF50475">
    <property type="entry name" value="FMN-binding split barrel"/>
    <property type="match status" value="1"/>
</dbReference>
<keyword evidence="9" id="KW-0521">NADP</keyword>
<keyword evidence="8" id="KW-0274">FAD</keyword>
<organism evidence="16 17">
    <name type="scientific">Paracoccus alkanivorans</name>
    <dbReference type="NCBI Taxonomy" id="2116655"/>
    <lineage>
        <taxon>Bacteria</taxon>
        <taxon>Pseudomonadati</taxon>
        <taxon>Pseudomonadota</taxon>
        <taxon>Alphaproteobacteria</taxon>
        <taxon>Rhodobacterales</taxon>
        <taxon>Paracoccaceae</taxon>
        <taxon>Paracoccus</taxon>
    </lineage>
</organism>
<accession>A0A3M0ME72</accession>
<evidence type="ECO:0000256" key="2">
    <source>
        <dbReference type="ARBA" id="ARBA00001974"/>
    </source>
</evidence>
<dbReference type="GO" id="GO:0046872">
    <property type="term" value="F:metal ion binding"/>
    <property type="evidence" value="ECO:0007669"/>
    <property type="project" value="UniProtKB-KW"/>
</dbReference>
<dbReference type="Pfam" id="PF00175">
    <property type="entry name" value="NAD_binding_1"/>
    <property type="match status" value="1"/>
</dbReference>
<dbReference type="InterPro" id="IPR017927">
    <property type="entry name" value="FAD-bd_FR_type"/>
</dbReference>
<keyword evidence="6" id="KW-0285">Flavoprotein</keyword>
<dbReference type="InterPro" id="IPR039261">
    <property type="entry name" value="FNR_nucleotide-bd"/>
</dbReference>
<evidence type="ECO:0000256" key="6">
    <source>
        <dbReference type="ARBA" id="ARBA00022630"/>
    </source>
</evidence>
<dbReference type="CDD" id="cd06184">
    <property type="entry name" value="flavohem_like_fad_nad_binding"/>
    <property type="match status" value="1"/>
</dbReference>
<dbReference type="SUPFAM" id="SSF63380">
    <property type="entry name" value="Riboflavin synthase domain-like"/>
    <property type="match status" value="1"/>
</dbReference>
<comment type="catalytic activity">
    <reaction evidence="13">
        <text>2 nitric oxide + NADH + 2 O2 = 2 nitrate + NAD(+) + H(+)</text>
        <dbReference type="Rhea" id="RHEA:19469"/>
        <dbReference type="ChEBI" id="CHEBI:15378"/>
        <dbReference type="ChEBI" id="CHEBI:15379"/>
        <dbReference type="ChEBI" id="CHEBI:16480"/>
        <dbReference type="ChEBI" id="CHEBI:17632"/>
        <dbReference type="ChEBI" id="CHEBI:57540"/>
        <dbReference type="ChEBI" id="CHEBI:57945"/>
        <dbReference type="EC" id="1.14.12.17"/>
    </reaction>
</comment>
<evidence type="ECO:0000256" key="14">
    <source>
        <dbReference type="ARBA" id="ARBA00049433"/>
    </source>
</evidence>
<dbReference type="AlphaFoldDB" id="A0A3M0ME72"/>
<dbReference type="PANTHER" id="PTHR42815">
    <property type="entry name" value="FAD-BINDING, PUTATIVE (AFU_ORTHOLOGUE AFUA_6G07600)-RELATED"/>
    <property type="match status" value="1"/>
</dbReference>
<reference evidence="16 17" key="1">
    <citation type="submission" date="2018-07" db="EMBL/GenBank/DDBJ databases">
        <authorList>
            <person name="Zhang Y."/>
            <person name="Wang L."/>
            <person name="Ma S."/>
        </authorList>
    </citation>
    <scope>NUCLEOTIDE SEQUENCE [LARGE SCALE GENOMIC DNA]</scope>
    <source>
        <strain evidence="16 17">4-2</strain>
    </source>
</reference>
<dbReference type="EC" id="1.14.12.17" evidence="4"/>
<dbReference type="PANTHER" id="PTHR42815:SF2">
    <property type="entry name" value="FAD-BINDING, PUTATIVE (AFU_ORTHOLOGUE AFUA_6G07600)-RELATED"/>
    <property type="match status" value="1"/>
</dbReference>
<dbReference type="PRINTS" id="PR00409">
    <property type="entry name" value="PHDIOXRDTASE"/>
</dbReference>
<dbReference type="RefSeq" id="WP_122113450.1">
    <property type="nucleotide sequence ID" value="NZ_QOKZ01000006.1"/>
</dbReference>
<gene>
    <name evidence="16" type="ORF">C9E81_16585</name>
</gene>
<keyword evidence="11" id="KW-0408">Iron</keyword>
<dbReference type="InterPro" id="IPR008333">
    <property type="entry name" value="Cbr1-like_FAD-bd_dom"/>
</dbReference>
<dbReference type="Gene3D" id="2.30.110.10">
    <property type="entry name" value="Electron Transport, Fmn-binding Protein, Chain A"/>
    <property type="match status" value="1"/>
</dbReference>
<proteinExistence type="inferred from homology"/>
<dbReference type="EMBL" id="QOKZ01000006">
    <property type="protein sequence ID" value="RMC33900.1"/>
    <property type="molecule type" value="Genomic_DNA"/>
</dbReference>
<evidence type="ECO:0000256" key="4">
    <source>
        <dbReference type="ARBA" id="ARBA00012229"/>
    </source>
</evidence>
<evidence type="ECO:0000256" key="12">
    <source>
        <dbReference type="ARBA" id="ARBA00023027"/>
    </source>
</evidence>
<comment type="cofactor">
    <cofactor evidence="1">
        <name>heme b</name>
        <dbReference type="ChEBI" id="CHEBI:60344"/>
    </cofactor>
</comment>
<keyword evidence="7" id="KW-0479">Metal-binding</keyword>
<dbReference type="InterPro" id="IPR017938">
    <property type="entry name" value="Riboflavin_synthase-like_b-brl"/>
</dbReference>
<dbReference type="Pfam" id="PF00970">
    <property type="entry name" value="FAD_binding_6"/>
    <property type="match status" value="1"/>
</dbReference>
<keyword evidence="10" id="KW-0560">Oxidoreductase</keyword>
<keyword evidence="5" id="KW-0349">Heme</keyword>
<protein>
    <recommendedName>
        <fullName evidence="4">nitric oxide dioxygenase</fullName>
        <ecNumber evidence="4">1.14.12.17</ecNumber>
    </recommendedName>
</protein>
<evidence type="ECO:0000256" key="7">
    <source>
        <dbReference type="ARBA" id="ARBA00022723"/>
    </source>
</evidence>
<dbReference type="Gene3D" id="3.40.50.80">
    <property type="entry name" value="Nucleotide-binding domain of ferredoxin-NADP reductase (FNR) module"/>
    <property type="match status" value="1"/>
</dbReference>
<dbReference type="Gene3D" id="2.40.30.10">
    <property type="entry name" value="Translation factors"/>
    <property type="match status" value="1"/>
</dbReference>
<dbReference type="SUPFAM" id="SSF52343">
    <property type="entry name" value="Ferredoxin reductase-like, C-terminal NADP-linked domain"/>
    <property type="match status" value="1"/>
</dbReference>
<dbReference type="FunFam" id="3.40.50.80:FF:000010">
    <property type="entry name" value="Flavohemoprotein"/>
    <property type="match status" value="1"/>
</dbReference>
<comment type="catalytic activity">
    <reaction evidence="14">
        <text>2 nitric oxide + NADPH + 2 O2 = 2 nitrate + NADP(+) + H(+)</text>
        <dbReference type="Rhea" id="RHEA:19465"/>
        <dbReference type="ChEBI" id="CHEBI:15378"/>
        <dbReference type="ChEBI" id="CHEBI:15379"/>
        <dbReference type="ChEBI" id="CHEBI:16480"/>
        <dbReference type="ChEBI" id="CHEBI:17632"/>
        <dbReference type="ChEBI" id="CHEBI:57783"/>
        <dbReference type="ChEBI" id="CHEBI:58349"/>
        <dbReference type="EC" id="1.14.12.17"/>
    </reaction>
</comment>
<dbReference type="PROSITE" id="PS51384">
    <property type="entry name" value="FAD_FR"/>
    <property type="match status" value="1"/>
</dbReference>